<dbReference type="Proteomes" id="UP001303473">
    <property type="component" value="Unassembled WGS sequence"/>
</dbReference>
<reference evidence="2" key="1">
    <citation type="journal article" date="2023" name="Mol. Phylogenet. Evol.">
        <title>Genome-scale phylogeny and comparative genomics of the fungal order Sordariales.</title>
        <authorList>
            <person name="Hensen N."/>
            <person name="Bonometti L."/>
            <person name="Westerberg I."/>
            <person name="Brannstrom I.O."/>
            <person name="Guillou S."/>
            <person name="Cros-Aarteil S."/>
            <person name="Calhoun S."/>
            <person name="Haridas S."/>
            <person name="Kuo A."/>
            <person name="Mondo S."/>
            <person name="Pangilinan J."/>
            <person name="Riley R."/>
            <person name="LaButti K."/>
            <person name="Andreopoulos B."/>
            <person name="Lipzen A."/>
            <person name="Chen C."/>
            <person name="Yan M."/>
            <person name="Daum C."/>
            <person name="Ng V."/>
            <person name="Clum A."/>
            <person name="Steindorff A."/>
            <person name="Ohm R.A."/>
            <person name="Martin F."/>
            <person name="Silar P."/>
            <person name="Natvig D.O."/>
            <person name="Lalanne C."/>
            <person name="Gautier V."/>
            <person name="Ament-Velasquez S.L."/>
            <person name="Kruys A."/>
            <person name="Hutchinson M.I."/>
            <person name="Powell A.J."/>
            <person name="Barry K."/>
            <person name="Miller A.N."/>
            <person name="Grigoriev I.V."/>
            <person name="Debuchy R."/>
            <person name="Gladieux P."/>
            <person name="Hiltunen Thoren M."/>
            <person name="Johannesson H."/>
        </authorList>
    </citation>
    <scope>NUCLEOTIDE SEQUENCE [LARGE SCALE GENOMIC DNA]</scope>
    <source>
        <strain evidence="2">CBS 340.73</strain>
    </source>
</reference>
<protein>
    <submittedName>
        <fullName evidence="1">Uncharacterized protein</fullName>
    </submittedName>
</protein>
<keyword evidence="2" id="KW-1185">Reference proteome</keyword>
<gene>
    <name evidence="1" type="ORF">QBC46DRAFT_425807</name>
</gene>
<evidence type="ECO:0000313" key="2">
    <source>
        <dbReference type="Proteomes" id="UP001303473"/>
    </source>
</evidence>
<evidence type="ECO:0000313" key="1">
    <source>
        <dbReference type="EMBL" id="KAK3942660.1"/>
    </source>
</evidence>
<organism evidence="1 2">
    <name type="scientific">Diplogelasinospora grovesii</name>
    <dbReference type="NCBI Taxonomy" id="303347"/>
    <lineage>
        <taxon>Eukaryota</taxon>
        <taxon>Fungi</taxon>
        <taxon>Dikarya</taxon>
        <taxon>Ascomycota</taxon>
        <taxon>Pezizomycotina</taxon>
        <taxon>Sordariomycetes</taxon>
        <taxon>Sordariomycetidae</taxon>
        <taxon>Sordariales</taxon>
        <taxon>Diplogelasinosporaceae</taxon>
        <taxon>Diplogelasinospora</taxon>
    </lineage>
</organism>
<accession>A0AAN6NBZ7</accession>
<name>A0AAN6NBZ7_9PEZI</name>
<proteinExistence type="predicted"/>
<sequence>MDEAAMDEAAMEKAAMEKAAMEKAAMEKAAMEKAALIDEIARVERLTAESEARRLEVERRHEENLEKIRKKEEFMRLARPRTLESYLEACHSLHLAVEVAADTPWSGWAPWDPTSRVYPRRIIPWDDFPAKQEEIWNLLSDPSFTSQHQFPSPEMLEGRWSGFTAMRIDSEYYLCANNVTVVDFAVQDLAKAVNNDPLLAKRLGLPEPGTLTFKVPLTKLGVWIYETSDGMDIPKVAVELKEPYTLSIDNIIAGLASSEIQPHREVINQDLNDMCSDFISASRMLTTVAITEHFAYMIHKGVQYGYISTVEAVIFLHIPEDPTVVYYHVSIPKLDVIDDDPARLHRTAAAQAFAFILQSLRAVKAPPLSWHDAARAGLEIWAVEYDHLLAQIPDAVRRGILRGRRPPAAPYVHQRWHRLEHSPPPSIPSQTPPPPPAQLVLRQQQVRIQDRPYCTHRCLLGLSSGGLGPSDTNCPNFDNHGPTHIALDNFLQLLRVQLVTDRGKDADCCPLYLAGSTGSLFKIRLSTHGYTFVAKGSTILTLKTYNTKKQFTTS</sequence>
<comment type="caution">
    <text evidence="1">The sequence shown here is derived from an EMBL/GenBank/DDBJ whole genome shotgun (WGS) entry which is preliminary data.</text>
</comment>
<dbReference type="EMBL" id="MU853772">
    <property type="protein sequence ID" value="KAK3942660.1"/>
    <property type="molecule type" value="Genomic_DNA"/>
</dbReference>
<dbReference type="AlphaFoldDB" id="A0AAN6NBZ7"/>